<protein>
    <submittedName>
        <fullName evidence="1">DUF934 domain-containing protein</fullName>
    </submittedName>
</protein>
<comment type="caution">
    <text evidence="1">The sequence shown here is derived from an EMBL/GenBank/DDBJ whole genome shotgun (WGS) entry which is preliminary data.</text>
</comment>
<accession>A0ABV7WUK8</accession>
<sequence length="146" mass="16524">MPHLIKLEGAIESEPNTFVPFSDWLALDNNSLADVSAVIVEENDSIIETDISVESLKVIAFNFAKFADGRAFSQARTLRETLNFKGDIRAMGDFIPDQVAFLTRCGFTSFECKNELELEIASRIKSLITTQYQSDVIEKQPLFRRR</sequence>
<dbReference type="Pfam" id="PF06073">
    <property type="entry name" value="DUF934"/>
    <property type="match status" value="1"/>
</dbReference>
<keyword evidence="2" id="KW-1185">Reference proteome</keyword>
<evidence type="ECO:0000313" key="1">
    <source>
        <dbReference type="EMBL" id="MFC3702554.1"/>
    </source>
</evidence>
<dbReference type="RefSeq" id="WP_290281996.1">
    <property type="nucleotide sequence ID" value="NZ_JAUFQI010000001.1"/>
</dbReference>
<dbReference type="EMBL" id="JBHRYN010000013">
    <property type="protein sequence ID" value="MFC3702554.1"/>
    <property type="molecule type" value="Genomic_DNA"/>
</dbReference>
<reference evidence="2" key="1">
    <citation type="journal article" date="2019" name="Int. J. Syst. Evol. Microbiol.">
        <title>The Global Catalogue of Microorganisms (GCM) 10K type strain sequencing project: providing services to taxonomists for standard genome sequencing and annotation.</title>
        <authorList>
            <consortium name="The Broad Institute Genomics Platform"/>
            <consortium name="The Broad Institute Genome Sequencing Center for Infectious Disease"/>
            <person name="Wu L."/>
            <person name="Ma J."/>
        </authorList>
    </citation>
    <scope>NUCLEOTIDE SEQUENCE [LARGE SCALE GENOMIC DNA]</scope>
    <source>
        <strain evidence="2">CECT 8288</strain>
    </source>
</reference>
<name>A0ABV7WUK8_9GAMM</name>
<gene>
    <name evidence="1" type="ORF">ACFOND_12980</name>
</gene>
<evidence type="ECO:0000313" key="2">
    <source>
        <dbReference type="Proteomes" id="UP001595710"/>
    </source>
</evidence>
<dbReference type="InterPro" id="IPR008318">
    <property type="entry name" value="UCP030820"/>
</dbReference>
<organism evidence="1 2">
    <name type="scientific">Reinekea marina</name>
    <dbReference type="NCBI Taxonomy" id="1310421"/>
    <lineage>
        <taxon>Bacteria</taxon>
        <taxon>Pseudomonadati</taxon>
        <taxon>Pseudomonadota</taxon>
        <taxon>Gammaproteobacteria</taxon>
        <taxon>Oceanospirillales</taxon>
        <taxon>Saccharospirillaceae</taxon>
        <taxon>Reinekea</taxon>
    </lineage>
</organism>
<dbReference type="PIRSF" id="PIRSF030820">
    <property type="entry name" value="UCP030820"/>
    <property type="match status" value="1"/>
</dbReference>
<proteinExistence type="predicted"/>
<dbReference type="Proteomes" id="UP001595710">
    <property type="component" value="Unassembled WGS sequence"/>
</dbReference>